<keyword evidence="2" id="KW-0472">Membrane</keyword>
<evidence type="ECO:0000256" key="1">
    <source>
        <dbReference type="SAM" id="MobiDB-lite"/>
    </source>
</evidence>
<dbReference type="InterPro" id="IPR008621">
    <property type="entry name" value="Cbb3-typ_cyt_oxidase_comp"/>
</dbReference>
<keyword evidence="2" id="KW-1133">Transmembrane helix</keyword>
<evidence type="ECO:0000313" key="4">
    <source>
        <dbReference type="Proteomes" id="UP000709466"/>
    </source>
</evidence>
<feature type="compositionally biased region" description="Basic and acidic residues" evidence="1">
    <location>
        <begin position="41"/>
        <end position="51"/>
    </location>
</feature>
<keyword evidence="4" id="KW-1185">Reference proteome</keyword>
<dbReference type="CDD" id="cd01324">
    <property type="entry name" value="cbb3_Oxidase_CcoQ"/>
    <property type="match status" value="1"/>
</dbReference>
<dbReference type="EMBL" id="JAATOP010000008">
    <property type="protein sequence ID" value="NIY73204.1"/>
    <property type="molecule type" value="Genomic_DNA"/>
</dbReference>
<feature type="transmembrane region" description="Helical" evidence="2">
    <location>
        <begin position="12"/>
        <end position="30"/>
    </location>
</feature>
<accession>A0ABX0VZF4</accession>
<reference evidence="3 4" key="1">
    <citation type="submission" date="2020-03" db="EMBL/GenBank/DDBJ databases">
        <title>Bacterial isolates of synthetic phycosphere.</title>
        <authorList>
            <person name="Fu H."/>
            <person name="Moran M.A."/>
        </authorList>
    </citation>
    <scope>NUCLEOTIDE SEQUENCE [LARGE SCALE GENOMIC DNA]</scope>
    <source>
        <strain evidence="3 4">HF1</strain>
    </source>
</reference>
<comment type="caution">
    <text evidence="3">The sequence shown here is derived from an EMBL/GenBank/DDBJ whole genome shotgun (WGS) entry which is preliminary data.</text>
</comment>
<dbReference type="Proteomes" id="UP000709466">
    <property type="component" value="Unassembled WGS sequence"/>
</dbReference>
<evidence type="ECO:0000313" key="3">
    <source>
        <dbReference type="EMBL" id="NIY73204.1"/>
    </source>
</evidence>
<feature type="region of interest" description="Disordered" evidence="1">
    <location>
        <begin position="41"/>
        <end position="63"/>
    </location>
</feature>
<sequence length="63" mass="7165">MNYHIFREIADSWVLLAMFMVFVGAGFWAFRPGSRPIHDDASTVPFRHEDAPAPDTTDLEALK</sequence>
<proteinExistence type="predicted"/>
<evidence type="ECO:0000256" key="2">
    <source>
        <dbReference type="SAM" id="Phobius"/>
    </source>
</evidence>
<dbReference type="Pfam" id="PF05545">
    <property type="entry name" value="FixQ"/>
    <property type="match status" value="1"/>
</dbReference>
<gene>
    <name evidence="3" type="ORF">HCZ30_12290</name>
</gene>
<protein>
    <submittedName>
        <fullName evidence="3">Cbb3-type cytochrome c oxidase subunit 3</fullName>
    </submittedName>
</protein>
<name>A0ABX0VZF4_9RHOB</name>
<dbReference type="RefSeq" id="WP_167638592.1">
    <property type="nucleotide sequence ID" value="NZ_JAATOP010000008.1"/>
</dbReference>
<keyword evidence="2" id="KW-0812">Transmembrane</keyword>
<organism evidence="3 4">
    <name type="scientific">Marivivens donghaensis</name>
    <dbReference type="NCBI Taxonomy" id="1699413"/>
    <lineage>
        <taxon>Bacteria</taxon>
        <taxon>Pseudomonadati</taxon>
        <taxon>Pseudomonadota</taxon>
        <taxon>Alphaproteobacteria</taxon>
        <taxon>Rhodobacterales</taxon>
        <taxon>Paracoccaceae</taxon>
        <taxon>Marivivens group</taxon>
        <taxon>Marivivens</taxon>
    </lineage>
</organism>